<feature type="domain" description="DDT" evidence="12">
    <location>
        <begin position="355"/>
        <end position="420"/>
    </location>
</feature>
<keyword evidence="4" id="KW-1017">Isopeptide bond</keyword>
<feature type="compositionally biased region" description="Low complexity" evidence="11">
    <location>
        <begin position="180"/>
        <end position="192"/>
    </location>
</feature>
<dbReference type="PANTHER" id="PTHR31169">
    <property type="entry name" value="OS05G0300700 PROTEIN"/>
    <property type="match status" value="1"/>
</dbReference>
<comment type="caution">
    <text evidence="13">The sequence shown here is derived from an EMBL/GenBank/DDBJ whole genome shotgun (WGS) entry which is preliminary data.</text>
</comment>
<evidence type="ECO:0000256" key="9">
    <source>
        <dbReference type="ARBA" id="ARBA00023242"/>
    </source>
</evidence>
<name>A0A9Q1K034_9CARY</name>
<keyword evidence="8" id="KW-0804">Transcription</keyword>
<feature type="region of interest" description="Disordered" evidence="11">
    <location>
        <begin position="176"/>
        <end position="278"/>
    </location>
</feature>
<dbReference type="GO" id="GO:0006355">
    <property type="term" value="P:regulation of DNA-templated transcription"/>
    <property type="evidence" value="ECO:0007669"/>
    <property type="project" value="InterPro"/>
</dbReference>
<feature type="compositionally biased region" description="Basic and acidic residues" evidence="11">
    <location>
        <begin position="242"/>
        <end position="253"/>
    </location>
</feature>
<gene>
    <name evidence="13" type="ORF">Cgig2_009275</name>
</gene>
<evidence type="ECO:0000256" key="8">
    <source>
        <dbReference type="ARBA" id="ARBA00023163"/>
    </source>
</evidence>
<feature type="coiled-coil region" evidence="10">
    <location>
        <begin position="497"/>
        <end position="528"/>
    </location>
</feature>
<evidence type="ECO:0000256" key="10">
    <source>
        <dbReference type="SAM" id="Coils"/>
    </source>
</evidence>
<sequence>MAVPSSPAPSQRKNKRSSSEQMGRSETKKEEVPKPSKRTKCPGVRVVGGRIYDSQNGKTCHQCRQKTMDFTAACKNMKLDKQCTIKFCHKCLLNRYGEKAEEMEALDDWKCPKCRGICNCSFCIYGSLKIGKSYFRKKRGHKPTGILVHTAKATGFSSVSELLDVKGPDVCQEKVVTNQTTSPKKSATSPKKLAVSLSTEEPAVVSPKKRGKENSFDGTCNANLNSPPPSSPDENTAKKTKREGLRERVEVSKDNSNASSPRKDAKGGTLRSPRKSEIPWEVTKKEEMMDDGNCGIPAFTVTEETKKEKKLKAQGDASLKPHKLNKDIGMYNKKVEVMLPPGTLLTSVVGVDLLPEDIGHALQFLEFCSTFGEVLDIRKGQAESVLRDIMCGRSRRKGKCSSAIQFLTQLVSFILKDTEEESPTSSPTNDKDPWIHSLKKCLSASECELEDIPEDCFDKGCAGYEMLQCSQKLRLLTFLCDEALYTTEMRNWIEEQNVKFVEQVKEAKEGLNAAKEKEKLIKRKLQDEVAKVIIAKNGAPLTISEHDSIISKIKAEAEQAHAEMLEAMDLVPKKKQRSDAVRTEAVFLDVNGHAYWRLNCISGLGLLCQDIGDPEQITSNDKWFTFSSEETKVIEKHISSQRIYLDESEEMRPRGNPRGRVTRQVRGGRERRCSSDETEAGLGVKNAGGER</sequence>
<dbReference type="AlphaFoldDB" id="A0A9Q1K034"/>
<proteinExistence type="predicted"/>
<reference evidence="13" key="1">
    <citation type="submission" date="2022-04" db="EMBL/GenBank/DDBJ databases">
        <title>Carnegiea gigantea Genome sequencing and assembly v2.</title>
        <authorList>
            <person name="Copetti D."/>
            <person name="Sanderson M.J."/>
            <person name="Burquez A."/>
            <person name="Wojciechowski M.F."/>
        </authorList>
    </citation>
    <scope>NUCLEOTIDE SEQUENCE</scope>
    <source>
        <strain evidence="13">SGP5-SGP5p</strain>
        <tissue evidence="13">Aerial part</tissue>
    </source>
</reference>
<feature type="compositionally biased region" description="Polar residues" evidence="11">
    <location>
        <begin position="216"/>
        <end position="225"/>
    </location>
</feature>
<keyword evidence="6" id="KW-0832">Ubl conjugation</keyword>
<dbReference type="PROSITE" id="PS50827">
    <property type="entry name" value="DDT"/>
    <property type="match status" value="1"/>
</dbReference>
<dbReference type="EMBL" id="JAKOGI010000488">
    <property type="protein sequence ID" value="KAJ8434300.1"/>
    <property type="molecule type" value="Genomic_DNA"/>
</dbReference>
<dbReference type="PANTHER" id="PTHR31169:SF8">
    <property type="entry name" value="ZINC-FINGER DOMAIN OF MONOAMINE-OXIDASE A REPRESSOR R1 PROTEIN"/>
    <property type="match status" value="1"/>
</dbReference>
<evidence type="ECO:0000256" key="4">
    <source>
        <dbReference type="ARBA" id="ARBA00022499"/>
    </source>
</evidence>
<dbReference type="GO" id="GO:0005634">
    <property type="term" value="C:nucleus"/>
    <property type="evidence" value="ECO:0007669"/>
    <property type="project" value="UniProtKB-SubCell"/>
</dbReference>
<accession>A0A9Q1K034</accession>
<dbReference type="GO" id="GO:0005737">
    <property type="term" value="C:cytoplasm"/>
    <property type="evidence" value="ECO:0007669"/>
    <property type="project" value="UniProtKB-SubCell"/>
</dbReference>
<evidence type="ECO:0000256" key="6">
    <source>
        <dbReference type="ARBA" id="ARBA00022843"/>
    </source>
</evidence>
<evidence type="ECO:0000259" key="12">
    <source>
        <dbReference type="PROSITE" id="PS50827"/>
    </source>
</evidence>
<comment type="subcellular location">
    <subcellularLocation>
        <location evidence="2">Cytoplasm</location>
    </subcellularLocation>
    <subcellularLocation>
        <location evidence="1">Nucleus</location>
    </subcellularLocation>
</comment>
<dbReference type="Proteomes" id="UP001153076">
    <property type="component" value="Unassembled WGS sequence"/>
</dbReference>
<evidence type="ECO:0000256" key="7">
    <source>
        <dbReference type="ARBA" id="ARBA00023015"/>
    </source>
</evidence>
<protein>
    <recommendedName>
        <fullName evidence="12">DDT domain-containing protein</fullName>
    </recommendedName>
</protein>
<dbReference type="InterPro" id="IPR018501">
    <property type="entry name" value="DDT_dom"/>
</dbReference>
<feature type="region of interest" description="Disordered" evidence="11">
    <location>
        <begin position="647"/>
        <end position="691"/>
    </location>
</feature>
<evidence type="ECO:0000256" key="2">
    <source>
        <dbReference type="ARBA" id="ARBA00004496"/>
    </source>
</evidence>
<keyword evidence="5" id="KW-0597">Phosphoprotein</keyword>
<dbReference type="OrthoDB" id="298344at2759"/>
<organism evidence="13 14">
    <name type="scientific">Carnegiea gigantea</name>
    <dbReference type="NCBI Taxonomy" id="171969"/>
    <lineage>
        <taxon>Eukaryota</taxon>
        <taxon>Viridiplantae</taxon>
        <taxon>Streptophyta</taxon>
        <taxon>Embryophyta</taxon>
        <taxon>Tracheophyta</taxon>
        <taxon>Spermatophyta</taxon>
        <taxon>Magnoliopsida</taxon>
        <taxon>eudicotyledons</taxon>
        <taxon>Gunneridae</taxon>
        <taxon>Pentapetalae</taxon>
        <taxon>Caryophyllales</taxon>
        <taxon>Cactineae</taxon>
        <taxon>Cactaceae</taxon>
        <taxon>Cactoideae</taxon>
        <taxon>Echinocereeae</taxon>
        <taxon>Carnegiea</taxon>
    </lineage>
</organism>
<keyword evidence="10" id="KW-0175">Coiled coil</keyword>
<evidence type="ECO:0000256" key="11">
    <source>
        <dbReference type="SAM" id="MobiDB-lite"/>
    </source>
</evidence>
<evidence type="ECO:0000256" key="1">
    <source>
        <dbReference type="ARBA" id="ARBA00004123"/>
    </source>
</evidence>
<dbReference type="InterPro" id="IPR018866">
    <property type="entry name" value="Znf-4CXXC_R1"/>
</dbReference>
<evidence type="ECO:0000313" key="13">
    <source>
        <dbReference type="EMBL" id="KAJ8434300.1"/>
    </source>
</evidence>
<feature type="region of interest" description="Disordered" evidence="11">
    <location>
        <begin position="1"/>
        <end position="41"/>
    </location>
</feature>
<feature type="compositionally biased region" description="Basic and acidic residues" evidence="11">
    <location>
        <begin position="23"/>
        <end position="34"/>
    </location>
</feature>
<keyword evidence="7" id="KW-0805">Transcription regulation</keyword>
<keyword evidence="3" id="KW-0963">Cytoplasm</keyword>
<dbReference type="InterPro" id="IPR040221">
    <property type="entry name" value="CDCA7/CDA7L"/>
</dbReference>
<dbReference type="Pfam" id="PF10497">
    <property type="entry name" value="zf-4CXXC_R1"/>
    <property type="match status" value="1"/>
</dbReference>
<keyword evidence="9" id="KW-0539">Nucleus</keyword>
<evidence type="ECO:0000256" key="3">
    <source>
        <dbReference type="ARBA" id="ARBA00022490"/>
    </source>
</evidence>
<evidence type="ECO:0000256" key="5">
    <source>
        <dbReference type="ARBA" id="ARBA00022553"/>
    </source>
</evidence>
<keyword evidence="14" id="KW-1185">Reference proteome</keyword>
<dbReference type="SMART" id="SM00571">
    <property type="entry name" value="DDT"/>
    <property type="match status" value="1"/>
</dbReference>
<evidence type="ECO:0000313" key="14">
    <source>
        <dbReference type="Proteomes" id="UP001153076"/>
    </source>
</evidence>